<dbReference type="PANTHER" id="PTHR14789:SF5">
    <property type="entry name" value="C-TYPE LECTIN DOMAIN FAMILY 14 MEMBER A"/>
    <property type="match status" value="1"/>
</dbReference>
<protein>
    <recommendedName>
        <fullName evidence="10">C-type lectin domain family 14 member A</fullName>
    </recommendedName>
</protein>
<reference evidence="15 16" key="1">
    <citation type="submission" date="2019-01" db="EMBL/GenBank/DDBJ databases">
        <authorList>
            <person name="Alioto T."/>
            <person name="Alioto T."/>
        </authorList>
    </citation>
    <scope>NUCLEOTIDE SEQUENCE [LARGE SCALE GENOMIC DNA]</scope>
</reference>
<feature type="chain" id="PRO_5019795164" description="C-type lectin domain family 14 member A" evidence="13">
    <location>
        <begin position="22"/>
        <end position="501"/>
    </location>
</feature>
<gene>
    <name evidence="15" type="ORF">LYPA_23C013570</name>
</gene>
<dbReference type="InterPro" id="IPR001304">
    <property type="entry name" value="C-type_lectin-like"/>
</dbReference>
<evidence type="ECO:0000256" key="13">
    <source>
        <dbReference type="SAM" id="SignalP"/>
    </source>
</evidence>
<evidence type="ECO:0000256" key="2">
    <source>
        <dbReference type="ARBA" id="ARBA00022536"/>
    </source>
</evidence>
<dbReference type="PANTHER" id="PTHR14789">
    <property type="entry name" value="CHONDROLECTIN VARIANT CHODLFDELTAE"/>
    <property type="match status" value="1"/>
</dbReference>
<evidence type="ECO:0000256" key="12">
    <source>
        <dbReference type="SAM" id="Phobius"/>
    </source>
</evidence>
<keyword evidence="8" id="KW-1015">Disulfide bond</keyword>
<name>A0A485NYW9_LYNPA</name>
<dbReference type="GO" id="GO:1990430">
    <property type="term" value="F:extracellular matrix protein binding"/>
    <property type="evidence" value="ECO:0007669"/>
    <property type="project" value="TreeGrafter"/>
</dbReference>
<dbReference type="InterPro" id="IPR051505">
    <property type="entry name" value="C-type_lectin_domain"/>
</dbReference>
<keyword evidence="9" id="KW-0325">Glycoprotein</keyword>
<feature type="domain" description="C-type lectin" evidence="14">
    <location>
        <begin position="33"/>
        <end position="165"/>
    </location>
</feature>
<dbReference type="Proteomes" id="UP000386466">
    <property type="component" value="Unassembled WGS sequence"/>
</dbReference>
<feature type="region of interest" description="Disordered" evidence="11">
    <location>
        <begin position="292"/>
        <end position="325"/>
    </location>
</feature>
<keyword evidence="6 12" id="KW-1133">Transmembrane helix</keyword>
<evidence type="ECO:0000256" key="4">
    <source>
        <dbReference type="ARBA" id="ARBA00022729"/>
    </source>
</evidence>
<evidence type="ECO:0000313" key="16">
    <source>
        <dbReference type="Proteomes" id="UP000386466"/>
    </source>
</evidence>
<sequence length="501" mass="52306">MRPALALCLLWQAFWPRPGRSEHPTADRAGCSASGACYSLHHATIKRLAAEEACSLRGGALSTVSGGAELRAVLALLRAGPGPGGGSKDLLFWVALERGRSHCTLEKEPLRGFSWLSPDVSVSESETLQWVEEPQRSCTSRSCAGLQATRGVEPAGWKEMRCHSRANGYLCKYQFEGLCPAPRPGAASNLSYRAPFQLYSAALDFSPPGTKVSALCPGQLSITATCIVDEVGARWDGIPSGAVLCPCPGRYLRAGKCAEHSNCVDDLGGFACECAAGFVLGKDGHSCVISGEGQPVSEGTEVPTRPATAASPDQKRTWTPRVPEKTREVPHVLGQGSSATSIAEIPQWGAQSTMSTLQMSSQANSKAAITSSGSVTPKFNSTSSPAIPQAFGSSSTVVFILVSIAVIVLVILTMTVLGLFKLCFHKSSSSQSRKEPLAQPGMESGTEATALRSSSVHCTDNGVKVGDCGLRDRAEGASLTGSSLGQVETSSSGSGDAISVI</sequence>
<dbReference type="GO" id="GO:0036325">
    <property type="term" value="P:vascular endothelial growth factor receptor-3 signaling pathway"/>
    <property type="evidence" value="ECO:0007669"/>
    <property type="project" value="UniProtKB-ARBA"/>
</dbReference>
<dbReference type="GO" id="GO:0036324">
    <property type="term" value="P:vascular endothelial growth factor receptor-2 signaling pathway"/>
    <property type="evidence" value="ECO:0007669"/>
    <property type="project" value="UniProtKB-ARBA"/>
</dbReference>
<keyword evidence="5 15" id="KW-0430">Lectin</keyword>
<dbReference type="GO" id="GO:0050840">
    <property type="term" value="F:extracellular matrix binding"/>
    <property type="evidence" value="ECO:0007669"/>
    <property type="project" value="TreeGrafter"/>
</dbReference>
<organism evidence="15 16">
    <name type="scientific">Lynx pardinus</name>
    <name type="common">Iberian lynx</name>
    <name type="synonym">Felis pardina</name>
    <dbReference type="NCBI Taxonomy" id="191816"/>
    <lineage>
        <taxon>Eukaryota</taxon>
        <taxon>Metazoa</taxon>
        <taxon>Chordata</taxon>
        <taxon>Craniata</taxon>
        <taxon>Vertebrata</taxon>
        <taxon>Euteleostomi</taxon>
        <taxon>Mammalia</taxon>
        <taxon>Eutheria</taxon>
        <taxon>Laurasiatheria</taxon>
        <taxon>Carnivora</taxon>
        <taxon>Feliformia</taxon>
        <taxon>Felidae</taxon>
        <taxon>Felinae</taxon>
        <taxon>Lynx</taxon>
    </lineage>
</organism>
<dbReference type="InterPro" id="IPR016186">
    <property type="entry name" value="C-type_lectin-like/link_sf"/>
</dbReference>
<dbReference type="SUPFAM" id="SSF56436">
    <property type="entry name" value="C-type lectin-like"/>
    <property type="match status" value="1"/>
</dbReference>
<dbReference type="AlphaFoldDB" id="A0A485NYW9"/>
<keyword evidence="7 12" id="KW-0472">Membrane</keyword>
<dbReference type="EMBL" id="CAAGRJ010027226">
    <property type="protein sequence ID" value="VFV39341.1"/>
    <property type="molecule type" value="Genomic_DNA"/>
</dbReference>
<dbReference type="GO" id="GO:0016477">
    <property type="term" value="P:cell migration"/>
    <property type="evidence" value="ECO:0007669"/>
    <property type="project" value="TreeGrafter"/>
</dbReference>
<evidence type="ECO:0000256" key="1">
    <source>
        <dbReference type="ARBA" id="ARBA00004479"/>
    </source>
</evidence>
<dbReference type="FunFam" id="3.10.100.10:FF:000084">
    <property type="entry name" value="C-type lectin domain family 14 member A"/>
    <property type="match status" value="1"/>
</dbReference>
<dbReference type="InterPro" id="IPR016187">
    <property type="entry name" value="CTDL_fold"/>
</dbReference>
<evidence type="ECO:0000256" key="10">
    <source>
        <dbReference type="ARBA" id="ARBA00067800"/>
    </source>
</evidence>
<feature type="signal peptide" evidence="13">
    <location>
        <begin position="1"/>
        <end position="21"/>
    </location>
</feature>
<feature type="region of interest" description="Disordered" evidence="11">
    <location>
        <begin position="477"/>
        <end position="501"/>
    </location>
</feature>
<evidence type="ECO:0000256" key="7">
    <source>
        <dbReference type="ARBA" id="ARBA00023136"/>
    </source>
</evidence>
<dbReference type="PROSITE" id="PS50041">
    <property type="entry name" value="C_TYPE_LECTIN_2"/>
    <property type="match status" value="1"/>
</dbReference>
<keyword evidence="2" id="KW-0245">EGF-like domain</keyword>
<dbReference type="GO" id="GO:0030246">
    <property type="term" value="F:carbohydrate binding"/>
    <property type="evidence" value="ECO:0007669"/>
    <property type="project" value="UniProtKB-KW"/>
</dbReference>
<evidence type="ECO:0000256" key="5">
    <source>
        <dbReference type="ARBA" id="ARBA00022734"/>
    </source>
</evidence>
<evidence type="ECO:0000313" key="15">
    <source>
        <dbReference type="EMBL" id="VFV39341.1"/>
    </source>
</evidence>
<evidence type="ECO:0000259" key="14">
    <source>
        <dbReference type="PROSITE" id="PS50041"/>
    </source>
</evidence>
<dbReference type="GO" id="GO:0031012">
    <property type="term" value="C:extracellular matrix"/>
    <property type="evidence" value="ECO:0007669"/>
    <property type="project" value="TreeGrafter"/>
</dbReference>
<dbReference type="FunFam" id="2.10.25.10:FF:000736">
    <property type="entry name" value="C-type lectin domain family 14 member A"/>
    <property type="match status" value="1"/>
</dbReference>
<dbReference type="Gene3D" id="2.10.25.10">
    <property type="entry name" value="Laminin"/>
    <property type="match status" value="1"/>
</dbReference>
<evidence type="ECO:0000256" key="3">
    <source>
        <dbReference type="ARBA" id="ARBA00022692"/>
    </source>
</evidence>
<keyword evidence="3 12" id="KW-0812">Transmembrane</keyword>
<dbReference type="Gene3D" id="3.10.100.10">
    <property type="entry name" value="Mannose-Binding Protein A, subunit A"/>
    <property type="match status" value="1"/>
</dbReference>
<keyword evidence="4 13" id="KW-0732">Signal</keyword>
<evidence type="ECO:0000256" key="8">
    <source>
        <dbReference type="ARBA" id="ARBA00023157"/>
    </source>
</evidence>
<feature type="compositionally biased region" description="Polar residues" evidence="11">
    <location>
        <begin position="479"/>
        <end position="494"/>
    </location>
</feature>
<dbReference type="SUPFAM" id="SSF57196">
    <property type="entry name" value="EGF/Laminin"/>
    <property type="match status" value="1"/>
</dbReference>
<proteinExistence type="predicted"/>
<dbReference type="CDD" id="cd00054">
    <property type="entry name" value="EGF_CA"/>
    <property type="match status" value="1"/>
</dbReference>
<feature type="region of interest" description="Disordered" evidence="11">
    <location>
        <begin position="432"/>
        <end position="453"/>
    </location>
</feature>
<dbReference type="GO" id="GO:0009897">
    <property type="term" value="C:external side of plasma membrane"/>
    <property type="evidence" value="ECO:0007669"/>
    <property type="project" value="TreeGrafter"/>
</dbReference>
<evidence type="ECO:0000256" key="11">
    <source>
        <dbReference type="SAM" id="MobiDB-lite"/>
    </source>
</evidence>
<evidence type="ECO:0000256" key="6">
    <source>
        <dbReference type="ARBA" id="ARBA00022989"/>
    </source>
</evidence>
<feature type="transmembrane region" description="Helical" evidence="12">
    <location>
        <begin position="397"/>
        <end position="424"/>
    </location>
</feature>
<comment type="subcellular location">
    <subcellularLocation>
        <location evidence="1">Membrane</location>
        <topology evidence="1">Single-pass type I membrane protein</topology>
    </subcellularLocation>
</comment>
<keyword evidence="16" id="KW-1185">Reference proteome</keyword>
<evidence type="ECO:0000256" key="9">
    <source>
        <dbReference type="ARBA" id="ARBA00023180"/>
    </source>
</evidence>
<accession>A0A485NYW9</accession>